<dbReference type="AlphaFoldDB" id="A0A8J0U0L8"/>
<dbReference type="GO" id="GO:0004045">
    <property type="term" value="F:peptidyl-tRNA hydrolase activity"/>
    <property type="evidence" value="ECO:0000318"/>
    <property type="project" value="GO_Central"/>
</dbReference>
<evidence type="ECO:0000256" key="3">
    <source>
        <dbReference type="ARBA" id="ARBA00022884"/>
    </source>
</evidence>
<dbReference type="Gene3D" id="3.40.50.1470">
    <property type="entry name" value="Peptidyl-tRNA hydrolase"/>
    <property type="match status" value="1"/>
</dbReference>
<evidence type="ECO:0000313" key="6">
    <source>
        <dbReference type="RefSeq" id="XP_018093799.1"/>
    </source>
</evidence>
<dbReference type="InterPro" id="IPR001328">
    <property type="entry name" value="Pept_tRNA_hydro"/>
</dbReference>
<dbReference type="GeneID" id="108702696"/>
<organism evidence="5 6">
    <name type="scientific">Xenopus laevis</name>
    <name type="common">African clawed frog</name>
    <dbReference type="NCBI Taxonomy" id="8355"/>
    <lineage>
        <taxon>Eukaryota</taxon>
        <taxon>Metazoa</taxon>
        <taxon>Chordata</taxon>
        <taxon>Craniata</taxon>
        <taxon>Vertebrata</taxon>
        <taxon>Euteleostomi</taxon>
        <taxon>Amphibia</taxon>
        <taxon>Batrachia</taxon>
        <taxon>Anura</taxon>
        <taxon>Pipoidea</taxon>
        <taxon>Pipidae</taxon>
        <taxon>Xenopodinae</taxon>
        <taxon>Xenopus</taxon>
        <taxon>Xenopus</taxon>
    </lineage>
</organism>
<dbReference type="KEGG" id="xla:108702696"/>
<dbReference type="SUPFAM" id="SSF53178">
    <property type="entry name" value="Peptidyl-tRNA hydrolase-like"/>
    <property type="match status" value="1"/>
</dbReference>
<evidence type="ECO:0000313" key="5">
    <source>
        <dbReference type="Proteomes" id="UP000186698"/>
    </source>
</evidence>
<keyword evidence="3" id="KW-0694">RNA-binding</keyword>
<evidence type="ECO:0000256" key="4">
    <source>
        <dbReference type="SAM" id="MobiDB-lite"/>
    </source>
</evidence>
<dbReference type="PANTHER" id="PTHR17224">
    <property type="entry name" value="PEPTIDYL-TRNA HYDROLASE"/>
    <property type="match status" value="1"/>
</dbReference>
<feature type="region of interest" description="Disordered" evidence="4">
    <location>
        <begin position="208"/>
        <end position="229"/>
    </location>
</feature>
<dbReference type="NCBIfam" id="TIGR00447">
    <property type="entry name" value="pth"/>
    <property type="match status" value="1"/>
</dbReference>
<sequence length="229" mass="25288">MLSLKSLCALRLGRCLSNVASKNLEGQRLMVVGLGNYIMAGTRHSIGMAVVNQLARRLNISDRWKADKKTGADLTDTDIDGMHIVLMKPRQFMNLNGKSVANAVIHLFPIATKFQLKPENIYLLHDELDKPLGKVSLKFGGSDRGHKGVRSCITSLQSNIMTRLLVGIGRPADRSSVEWHVLGRFTKAEQDLLPDILERSVDLVLSHIKQNTGSEPSRKPATSQDPIKS</sequence>
<keyword evidence="1" id="KW-0820">tRNA-binding</keyword>
<evidence type="ECO:0000256" key="2">
    <source>
        <dbReference type="ARBA" id="ARBA00022801"/>
    </source>
</evidence>
<dbReference type="OrthoDB" id="1711136at2759"/>
<dbReference type="Proteomes" id="UP000186698">
    <property type="component" value="Chromosome 9_10S"/>
</dbReference>
<proteinExistence type="predicted"/>
<dbReference type="InterPro" id="IPR036416">
    <property type="entry name" value="Pept_tRNA_hydro_sf"/>
</dbReference>
<evidence type="ECO:0000256" key="1">
    <source>
        <dbReference type="ARBA" id="ARBA00022555"/>
    </source>
</evidence>
<dbReference type="Pfam" id="PF01195">
    <property type="entry name" value="Pept_tRNA_hydro"/>
    <property type="match status" value="1"/>
</dbReference>
<dbReference type="PANTHER" id="PTHR17224:SF1">
    <property type="entry name" value="PEPTIDYL-TRNA HYDROLASE"/>
    <property type="match status" value="1"/>
</dbReference>
<gene>
    <name evidence="6" type="primary">ptrh1.S</name>
</gene>
<protein>
    <submittedName>
        <fullName evidence="6">Probable peptidyl-tRNA hydrolase isoform X1</fullName>
    </submittedName>
</protein>
<keyword evidence="5" id="KW-1185">Reference proteome</keyword>
<name>A0A8J0U0L8_XENLA</name>
<dbReference type="GO" id="GO:0000049">
    <property type="term" value="F:tRNA binding"/>
    <property type="evidence" value="ECO:0007669"/>
    <property type="project" value="UniProtKB-KW"/>
</dbReference>
<accession>A0A8J0U0L8</accession>
<reference evidence="6" key="1">
    <citation type="submission" date="2025-08" db="UniProtKB">
        <authorList>
            <consortium name="RefSeq"/>
        </authorList>
    </citation>
    <scope>IDENTIFICATION</scope>
    <source>
        <strain evidence="6">J_2021</strain>
        <tissue evidence="6">Erythrocytes</tissue>
    </source>
</reference>
<keyword evidence="2 6" id="KW-0378">Hydrolase</keyword>
<dbReference type="RefSeq" id="XP_018093799.1">
    <property type="nucleotide sequence ID" value="XM_018238310.2"/>
</dbReference>
<dbReference type="CTD" id="108702696"/>